<dbReference type="Gene3D" id="2.80.10.70">
    <property type="entry name" value="Spindlin/Ssty"/>
    <property type="match status" value="1"/>
</dbReference>
<sequence>MLIATMCVPGYPAWFNVIYADDQAVYSIQLGDDYREGDVVSLYNSLQSNITCGHGFGRSAATPDSINLTSIDSFFGSE</sequence>
<dbReference type="InterPro" id="IPR042567">
    <property type="entry name" value="SPIN/Ssty_sf"/>
</dbReference>
<keyword evidence="2" id="KW-1185">Reference proteome</keyword>
<proteinExistence type="predicted"/>
<gene>
    <name evidence="1" type="ORF">DPMN_050725</name>
</gene>
<reference evidence="1" key="1">
    <citation type="journal article" date="2019" name="bioRxiv">
        <title>The Genome of the Zebra Mussel, Dreissena polymorpha: A Resource for Invasive Species Research.</title>
        <authorList>
            <person name="McCartney M.A."/>
            <person name="Auch B."/>
            <person name="Kono T."/>
            <person name="Mallez S."/>
            <person name="Zhang Y."/>
            <person name="Obille A."/>
            <person name="Becker A."/>
            <person name="Abrahante J.E."/>
            <person name="Garbe J."/>
            <person name="Badalamenti J.P."/>
            <person name="Herman A."/>
            <person name="Mangelson H."/>
            <person name="Liachko I."/>
            <person name="Sullivan S."/>
            <person name="Sone E.D."/>
            <person name="Koren S."/>
            <person name="Silverstein K.A.T."/>
            <person name="Beckman K.B."/>
            <person name="Gohl D.M."/>
        </authorList>
    </citation>
    <scope>NUCLEOTIDE SEQUENCE</scope>
    <source>
        <strain evidence="1">Duluth1</strain>
        <tissue evidence="1">Whole animal</tissue>
    </source>
</reference>
<organism evidence="1 2">
    <name type="scientific">Dreissena polymorpha</name>
    <name type="common">Zebra mussel</name>
    <name type="synonym">Mytilus polymorpha</name>
    <dbReference type="NCBI Taxonomy" id="45954"/>
    <lineage>
        <taxon>Eukaryota</taxon>
        <taxon>Metazoa</taxon>
        <taxon>Spiralia</taxon>
        <taxon>Lophotrochozoa</taxon>
        <taxon>Mollusca</taxon>
        <taxon>Bivalvia</taxon>
        <taxon>Autobranchia</taxon>
        <taxon>Heteroconchia</taxon>
        <taxon>Euheterodonta</taxon>
        <taxon>Imparidentia</taxon>
        <taxon>Neoheterodontei</taxon>
        <taxon>Myida</taxon>
        <taxon>Dreissenoidea</taxon>
        <taxon>Dreissenidae</taxon>
        <taxon>Dreissena</taxon>
    </lineage>
</organism>
<dbReference type="Proteomes" id="UP000828390">
    <property type="component" value="Unassembled WGS sequence"/>
</dbReference>
<reference evidence="1" key="2">
    <citation type="submission" date="2020-11" db="EMBL/GenBank/DDBJ databases">
        <authorList>
            <person name="McCartney M.A."/>
            <person name="Auch B."/>
            <person name="Kono T."/>
            <person name="Mallez S."/>
            <person name="Becker A."/>
            <person name="Gohl D.M."/>
            <person name="Silverstein K.A.T."/>
            <person name="Koren S."/>
            <person name="Bechman K.B."/>
            <person name="Herman A."/>
            <person name="Abrahante J.E."/>
            <person name="Garbe J."/>
        </authorList>
    </citation>
    <scope>NUCLEOTIDE SEQUENCE</scope>
    <source>
        <strain evidence="1">Duluth1</strain>
        <tissue evidence="1">Whole animal</tissue>
    </source>
</reference>
<comment type="caution">
    <text evidence="1">The sequence shown here is derived from an EMBL/GenBank/DDBJ whole genome shotgun (WGS) entry which is preliminary data.</text>
</comment>
<name>A0A9D4CI37_DREPO</name>
<evidence type="ECO:0000313" key="1">
    <source>
        <dbReference type="EMBL" id="KAH3724898.1"/>
    </source>
</evidence>
<evidence type="ECO:0000313" key="2">
    <source>
        <dbReference type="Proteomes" id="UP000828390"/>
    </source>
</evidence>
<accession>A0A9D4CI37</accession>
<dbReference type="AlphaFoldDB" id="A0A9D4CI37"/>
<dbReference type="EMBL" id="JAIWYP010000012">
    <property type="protein sequence ID" value="KAH3724898.1"/>
    <property type="molecule type" value="Genomic_DNA"/>
</dbReference>
<protein>
    <submittedName>
        <fullName evidence="1">Uncharacterized protein</fullName>
    </submittedName>
</protein>